<dbReference type="Proteomes" id="UP000014634">
    <property type="component" value="Unassembled WGS sequence"/>
</dbReference>
<dbReference type="EMBL" id="ATFE01000007">
    <property type="protein sequence ID" value="EPF29066.1"/>
    <property type="molecule type" value="Genomic_DNA"/>
</dbReference>
<reference evidence="8 9" key="1">
    <citation type="submission" date="2013-04" db="EMBL/GenBank/DDBJ databases">
        <title>The Genome Sequence of Treponema medium ATCC 700293.</title>
        <authorList>
            <consortium name="The Broad Institute Genomics Platform"/>
            <person name="Earl A."/>
            <person name="Ward D."/>
            <person name="Feldgarden M."/>
            <person name="Gevers D."/>
            <person name="Leonetti C."/>
            <person name="Blanton J.M."/>
            <person name="Dewhirst F.E."/>
            <person name="Izard J."/>
            <person name="Walker B."/>
            <person name="Young S."/>
            <person name="Zeng Q."/>
            <person name="Gargeya S."/>
            <person name="Fitzgerald M."/>
            <person name="Haas B."/>
            <person name="Abouelleil A."/>
            <person name="Allen A.W."/>
            <person name="Alvarado L."/>
            <person name="Arachchi H.M."/>
            <person name="Berlin A.M."/>
            <person name="Chapman S.B."/>
            <person name="Gainer-Dewar J."/>
            <person name="Goldberg J."/>
            <person name="Griggs A."/>
            <person name="Gujja S."/>
            <person name="Hansen M."/>
            <person name="Howarth C."/>
            <person name="Imamovic A."/>
            <person name="Ireland A."/>
            <person name="Larimer J."/>
            <person name="McCowan C."/>
            <person name="Murphy C."/>
            <person name="Pearson M."/>
            <person name="Poon T.W."/>
            <person name="Priest M."/>
            <person name="Roberts A."/>
            <person name="Saif S."/>
            <person name="Shea T."/>
            <person name="Sisk P."/>
            <person name="Sykes S."/>
            <person name="Wortman J."/>
            <person name="Nusbaum C."/>
            <person name="Birren B."/>
        </authorList>
    </citation>
    <scope>NUCLEOTIDE SEQUENCE [LARGE SCALE GENOMIC DNA]</scope>
    <source>
        <strain evidence="8 9">ATCC 700293</strain>
    </source>
</reference>
<dbReference type="PANTHER" id="PTHR33841">
    <property type="entry name" value="DNA METHYLTRANSFERASE YEEA-RELATED"/>
    <property type="match status" value="1"/>
</dbReference>
<accession>A0AA87TF38</accession>
<evidence type="ECO:0000256" key="3">
    <source>
        <dbReference type="ARBA" id="ARBA00022679"/>
    </source>
</evidence>
<dbReference type="AlphaFoldDB" id="A0AA87TF38"/>
<dbReference type="InterPro" id="IPR046820">
    <property type="entry name" value="MmeI_TRD"/>
</dbReference>
<keyword evidence="3" id="KW-0808">Transferase</keyword>
<dbReference type="Gene3D" id="3.40.50.150">
    <property type="entry name" value="Vaccinia Virus protein VP39"/>
    <property type="match status" value="1"/>
</dbReference>
<organism evidence="8 9">
    <name type="scientific">Treponema medium ATCC 700293</name>
    <dbReference type="NCBI Taxonomy" id="1125700"/>
    <lineage>
        <taxon>Bacteria</taxon>
        <taxon>Pseudomonadati</taxon>
        <taxon>Spirochaetota</taxon>
        <taxon>Spirochaetia</taxon>
        <taxon>Spirochaetales</taxon>
        <taxon>Treponemataceae</taxon>
        <taxon>Treponema</taxon>
    </lineage>
</organism>
<dbReference type="EC" id="2.1.1.72" evidence="1"/>
<protein>
    <recommendedName>
        <fullName evidence="1">site-specific DNA-methyltransferase (adenine-specific)</fullName>
        <ecNumber evidence="1">2.1.1.72</ecNumber>
    </recommendedName>
</protein>
<dbReference type="GO" id="GO:0032259">
    <property type="term" value="P:methylation"/>
    <property type="evidence" value="ECO:0007669"/>
    <property type="project" value="UniProtKB-KW"/>
</dbReference>
<keyword evidence="2" id="KW-0489">Methyltransferase</keyword>
<dbReference type="Pfam" id="PF20466">
    <property type="entry name" value="MmeI_TRD"/>
    <property type="match status" value="1"/>
</dbReference>
<name>A0AA87TF38_TREMD</name>
<dbReference type="InterPro" id="IPR046816">
    <property type="entry name" value="MmeI_Mtase"/>
</dbReference>
<evidence type="ECO:0000259" key="7">
    <source>
        <dbReference type="Pfam" id="PF20473"/>
    </source>
</evidence>
<dbReference type="InterPro" id="IPR050953">
    <property type="entry name" value="N4_N6_ade-DNA_methylase"/>
</dbReference>
<evidence type="ECO:0000256" key="4">
    <source>
        <dbReference type="ARBA" id="ARBA00047942"/>
    </source>
</evidence>
<dbReference type="GO" id="GO:0003676">
    <property type="term" value="F:nucleic acid binding"/>
    <property type="evidence" value="ECO:0007669"/>
    <property type="project" value="InterPro"/>
</dbReference>
<dbReference type="SUPFAM" id="SSF53335">
    <property type="entry name" value="S-adenosyl-L-methionine-dependent methyltransferases"/>
    <property type="match status" value="1"/>
</dbReference>
<dbReference type="InterPro" id="IPR046818">
    <property type="entry name" value="MmeI_C"/>
</dbReference>
<evidence type="ECO:0000256" key="1">
    <source>
        <dbReference type="ARBA" id="ARBA00011900"/>
    </source>
</evidence>
<evidence type="ECO:0000259" key="5">
    <source>
        <dbReference type="Pfam" id="PF20466"/>
    </source>
</evidence>
<dbReference type="Pfam" id="PF20467">
    <property type="entry name" value="MmeI_C"/>
    <property type="match status" value="1"/>
</dbReference>
<feature type="domain" description="MmeI-like target recognition" evidence="5">
    <location>
        <begin position="351"/>
        <end position="555"/>
    </location>
</feature>
<evidence type="ECO:0000313" key="9">
    <source>
        <dbReference type="Proteomes" id="UP000014634"/>
    </source>
</evidence>
<dbReference type="InterPro" id="IPR029063">
    <property type="entry name" value="SAM-dependent_MTases_sf"/>
</dbReference>
<feature type="domain" description="MmeI-like DNA-methyltransferase" evidence="7">
    <location>
        <begin position="74"/>
        <end position="328"/>
    </location>
</feature>
<dbReference type="GO" id="GO:0009007">
    <property type="term" value="F:site-specific DNA-methyltransferase (adenine-specific) activity"/>
    <property type="evidence" value="ECO:0007669"/>
    <property type="project" value="UniProtKB-EC"/>
</dbReference>
<evidence type="ECO:0000259" key="6">
    <source>
        <dbReference type="Pfam" id="PF20467"/>
    </source>
</evidence>
<comment type="catalytic activity">
    <reaction evidence="4">
        <text>a 2'-deoxyadenosine in DNA + S-adenosyl-L-methionine = an N(6)-methyl-2'-deoxyadenosine in DNA + S-adenosyl-L-homocysteine + H(+)</text>
        <dbReference type="Rhea" id="RHEA:15197"/>
        <dbReference type="Rhea" id="RHEA-COMP:12418"/>
        <dbReference type="Rhea" id="RHEA-COMP:12419"/>
        <dbReference type="ChEBI" id="CHEBI:15378"/>
        <dbReference type="ChEBI" id="CHEBI:57856"/>
        <dbReference type="ChEBI" id="CHEBI:59789"/>
        <dbReference type="ChEBI" id="CHEBI:90615"/>
        <dbReference type="ChEBI" id="CHEBI:90616"/>
        <dbReference type="EC" id="2.1.1.72"/>
    </reaction>
</comment>
<dbReference type="Pfam" id="PF20473">
    <property type="entry name" value="MmeI_Mtase"/>
    <property type="match status" value="1"/>
</dbReference>
<sequence length="645" mass="73283">MREKLIECCALDWSGISPAIFGAMFQSVMKPEERHALGAHYTSETNILKLIHPLFLDSLWTEFDKYKQYTSEARVTNLNALHDKIAHLTFLDPACGCGNFLVIAYRELRLLELALIEELQSADQQLLDVGEYIKVNVNQFYGIELEEFPAQIAQTALWLMDHQMNRLVGSRFGQYFARIPLVNSASIVQGNALALDWETIVPKHNLSYILGNPPFLGARVMEKEQSAELAMLFSGVKNAGNLDYVTGWYKKAAEYIQGTQIECAFVSTNSICQGQQVPILWPNLFARGVHINFAHQTFKWSNEARGNAAVYCIIVGFSLRNRTEKQLFLYDDIKGEPKAQTVKRINAYLADAQNVFIDSRTVPLDAVSEMGIGNKPIDDGNYLFSDEEKEAFVKLEPQSAAYFKRWYGSDEFINNKVRWCLWLGDCPPHKLRKMPYSLQRIENVRTFRQMSKSEGTRKIADTPTRFHVENMPESGHYLLVPRVSSERRRYIPIGFLDTFVIASDSTLIVPNATLYEFGVLTSQMHMAWMRTVCGRLKSDYRYSAQIVYNNFPWPDVSEAQKAAIIQKAQAVLDARAQFPDSSLADLYDPNTMPPVLTKAHAALDSAVDKLYRKTAFPDDAARVAFLFELYGKKTEGLLTGKRKQI</sequence>
<dbReference type="PROSITE" id="PS00092">
    <property type="entry name" value="N6_MTASE"/>
    <property type="match status" value="1"/>
</dbReference>
<dbReference type="PANTHER" id="PTHR33841:SF1">
    <property type="entry name" value="DNA METHYLTRANSFERASE A"/>
    <property type="match status" value="1"/>
</dbReference>
<dbReference type="InterPro" id="IPR002052">
    <property type="entry name" value="DNA_methylase_N6_adenine_CS"/>
</dbReference>
<evidence type="ECO:0000313" key="8">
    <source>
        <dbReference type="EMBL" id="EPF29066.1"/>
    </source>
</evidence>
<gene>
    <name evidence="8" type="ORF">HMPREF9195_01063</name>
</gene>
<evidence type="ECO:0000256" key="2">
    <source>
        <dbReference type="ARBA" id="ARBA00022603"/>
    </source>
</evidence>
<comment type="caution">
    <text evidence="8">The sequence shown here is derived from an EMBL/GenBank/DDBJ whole genome shotgun (WGS) entry which is preliminary data.</text>
</comment>
<feature type="domain" description="MmeI-like C-terminal" evidence="6">
    <location>
        <begin position="557"/>
        <end position="637"/>
    </location>
</feature>
<proteinExistence type="predicted"/>
<dbReference type="RefSeq" id="WP_016523022.1">
    <property type="nucleotide sequence ID" value="NZ_KE332517.1"/>
</dbReference>